<proteinExistence type="inferred from homology"/>
<dbReference type="OrthoDB" id="9811413at2"/>
<organism evidence="4 5">
    <name type="scientific">Pustulibacterium marinum</name>
    <dbReference type="NCBI Taxonomy" id="1224947"/>
    <lineage>
        <taxon>Bacteria</taxon>
        <taxon>Pseudomonadati</taxon>
        <taxon>Bacteroidota</taxon>
        <taxon>Flavobacteriia</taxon>
        <taxon>Flavobacteriales</taxon>
        <taxon>Flavobacteriaceae</taxon>
        <taxon>Pustulibacterium</taxon>
    </lineage>
</organism>
<evidence type="ECO:0000256" key="3">
    <source>
        <dbReference type="PIRSR" id="PIRSR607837-1"/>
    </source>
</evidence>
<name>A0A1I7FCD7_9FLAO</name>
<keyword evidence="5" id="KW-1185">Reference proteome</keyword>
<dbReference type="InterPro" id="IPR007837">
    <property type="entry name" value="DinB"/>
</dbReference>
<dbReference type="PANTHER" id="PTHR37302">
    <property type="entry name" value="SLR1116 PROTEIN"/>
    <property type="match status" value="1"/>
</dbReference>
<dbReference type="EMBL" id="FPBK01000001">
    <property type="protein sequence ID" value="SFU33832.1"/>
    <property type="molecule type" value="Genomic_DNA"/>
</dbReference>
<dbReference type="Gene3D" id="1.20.120.450">
    <property type="entry name" value="dinb family like domain"/>
    <property type="match status" value="1"/>
</dbReference>
<dbReference type="STRING" id="1224947.SAMN05216480_101848"/>
<comment type="similarity">
    <text evidence="1">Belongs to the DinB family.</text>
</comment>
<dbReference type="Pfam" id="PF05163">
    <property type="entry name" value="DinB"/>
    <property type="match status" value="1"/>
</dbReference>
<feature type="binding site" evidence="3">
    <location>
        <position position="38"/>
    </location>
    <ligand>
        <name>a divalent metal cation</name>
        <dbReference type="ChEBI" id="CHEBI:60240"/>
    </ligand>
</feature>
<feature type="binding site" evidence="3">
    <location>
        <position position="116"/>
    </location>
    <ligand>
        <name>a divalent metal cation</name>
        <dbReference type="ChEBI" id="CHEBI:60240"/>
    </ligand>
</feature>
<dbReference type="AlphaFoldDB" id="A0A1I7FCD7"/>
<gene>
    <name evidence="4" type="ORF">SAMN05216480_101848</name>
</gene>
<dbReference type="RefSeq" id="WP_093023264.1">
    <property type="nucleotide sequence ID" value="NZ_FPBK01000001.1"/>
</dbReference>
<keyword evidence="2 3" id="KW-0479">Metal-binding</keyword>
<evidence type="ECO:0000256" key="2">
    <source>
        <dbReference type="ARBA" id="ARBA00022723"/>
    </source>
</evidence>
<evidence type="ECO:0000256" key="1">
    <source>
        <dbReference type="ARBA" id="ARBA00008635"/>
    </source>
</evidence>
<dbReference type="GO" id="GO:0046872">
    <property type="term" value="F:metal ion binding"/>
    <property type="evidence" value="ECO:0007669"/>
    <property type="project" value="UniProtKB-KW"/>
</dbReference>
<protein>
    <submittedName>
        <fullName evidence="4">Uncharacterized damage-inducible protein DinB (Forms a four-helix bundle)</fullName>
    </submittedName>
</protein>
<dbReference type="PANTHER" id="PTHR37302:SF3">
    <property type="entry name" value="DAMAGE-INDUCIBLE PROTEIN DINB"/>
    <property type="match status" value="1"/>
</dbReference>
<evidence type="ECO:0000313" key="4">
    <source>
        <dbReference type="EMBL" id="SFU33832.1"/>
    </source>
</evidence>
<reference evidence="4 5" key="1">
    <citation type="submission" date="2016-10" db="EMBL/GenBank/DDBJ databases">
        <authorList>
            <person name="de Groot N.N."/>
        </authorList>
    </citation>
    <scope>NUCLEOTIDE SEQUENCE [LARGE SCALE GENOMIC DNA]</scope>
    <source>
        <strain evidence="4 5">CGMCC 1.12333</strain>
    </source>
</reference>
<sequence>MKNFFSELIDYNQVSNQALFVAFQENQVPQKSMQLLNHMIITHHVWNHRIIGEPSSIEIWGDFPLEELINMNQQNFIDTETILSKFPEEEVIHYQNSKGVPYEATVKDILFHVMNHFTYHRAQIATNFRENGLEPVVTDYIYYKVR</sequence>
<dbReference type="SUPFAM" id="SSF109854">
    <property type="entry name" value="DinB/YfiT-like putative metalloenzymes"/>
    <property type="match status" value="1"/>
</dbReference>
<feature type="binding site" evidence="3">
    <location>
        <position position="120"/>
    </location>
    <ligand>
        <name>a divalent metal cation</name>
        <dbReference type="ChEBI" id="CHEBI:60240"/>
    </ligand>
</feature>
<accession>A0A1I7FCD7</accession>
<evidence type="ECO:0000313" key="5">
    <source>
        <dbReference type="Proteomes" id="UP000199138"/>
    </source>
</evidence>
<dbReference type="Proteomes" id="UP000199138">
    <property type="component" value="Unassembled WGS sequence"/>
</dbReference>
<dbReference type="InterPro" id="IPR034660">
    <property type="entry name" value="DinB/YfiT-like"/>
</dbReference>